<dbReference type="Gene3D" id="2.20.25.90">
    <property type="entry name" value="ADC-like domains"/>
    <property type="match status" value="1"/>
</dbReference>
<gene>
    <name evidence="5" type="ORF">VR44_16175</name>
</gene>
<sequence length="63" mass="6887">MAEEDVDTWVRAASLLHSGGDAMDIAVRHGRIVGVRGRPGDRVNRGRLEPKDLYAWQANASAD</sequence>
<accession>A0A0F4JEX5</accession>
<dbReference type="GO" id="GO:0046872">
    <property type="term" value="F:metal ion binding"/>
    <property type="evidence" value="ECO:0007669"/>
    <property type="project" value="UniProtKB-KW"/>
</dbReference>
<keyword evidence="1" id="KW-0479">Metal-binding</keyword>
<dbReference type="GO" id="GO:0051536">
    <property type="term" value="F:iron-sulfur cluster binding"/>
    <property type="evidence" value="ECO:0007669"/>
    <property type="project" value="UniProtKB-KW"/>
</dbReference>
<comment type="caution">
    <text evidence="5">The sequence shown here is derived from an EMBL/GenBank/DDBJ whole genome shotgun (WGS) entry which is preliminary data.</text>
</comment>
<dbReference type="AlphaFoldDB" id="A0A0F4JEX5"/>
<dbReference type="PROSITE" id="PS51669">
    <property type="entry name" value="4FE4S_MOW_BIS_MGD"/>
    <property type="match status" value="1"/>
</dbReference>
<dbReference type="Proteomes" id="UP000033551">
    <property type="component" value="Unassembled WGS sequence"/>
</dbReference>
<dbReference type="EMBL" id="JZWV01000419">
    <property type="protein sequence ID" value="KJY32318.1"/>
    <property type="molecule type" value="Genomic_DNA"/>
</dbReference>
<dbReference type="SMART" id="SM00926">
    <property type="entry name" value="Molybdop_Fe4S4"/>
    <property type="match status" value="1"/>
</dbReference>
<feature type="non-terminal residue" evidence="5">
    <location>
        <position position="63"/>
    </location>
</feature>
<evidence type="ECO:0000313" key="6">
    <source>
        <dbReference type="Proteomes" id="UP000033551"/>
    </source>
</evidence>
<keyword evidence="2" id="KW-0408">Iron</keyword>
<dbReference type="GO" id="GO:0016491">
    <property type="term" value="F:oxidoreductase activity"/>
    <property type="evidence" value="ECO:0007669"/>
    <property type="project" value="InterPro"/>
</dbReference>
<dbReference type="InterPro" id="IPR006963">
    <property type="entry name" value="Mopterin_OxRdtase_4Fe-4S_dom"/>
</dbReference>
<evidence type="ECO:0000256" key="3">
    <source>
        <dbReference type="ARBA" id="ARBA00023014"/>
    </source>
</evidence>
<organism evidence="5 6">
    <name type="scientific">Streptomyces katrae</name>
    <dbReference type="NCBI Taxonomy" id="68223"/>
    <lineage>
        <taxon>Bacteria</taxon>
        <taxon>Bacillati</taxon>
        <taxon>Actinomycetota</taxon>
        <taxon>Actinomycetes</taxon>
        <taxon>Kitasatosporales</taxon>
        <taxon>Streptomycetaceae</taxon>
        <taxon>Streptomyces</taxon>
    </lineage>
</organism>
<evidence type="ECO:0000313" key="5">
    <source>
        <dbReference type="EMBL" id="KJY32318.1"/>
    </source>
</evidence>
<evidence type="ECO:0000259" key="4">
    <source>
        <dbReference type="PROSITE" id="PS51669"/>
    </source>
</evidence>
<reference evidence="5 6" key="1">
    <citation type="submission" date="2015-02" db="EMBL/GenBank/DDBJ databases">
        <authorList>
            <person name="Ju K.-S."/>
            <person name="Doroghazi J.R."/>
            <person name="Metcalf W."/>
        </authorList>
    </citation>
    <scope>NUCLEOTIDE SEQUENCE [LARGE SCALE GENOMIC DNA]</scope>
    <source>
        <strain evidence="5 6">NRRL ISP-5550</strain>
    </source>
</reference>
<evidence type="ECO:0000256" key="1">
    <source>
        <dbReference type="ARBA" id="ARBA00022723"/>
    </source>
</evidence>
<proteinExistence type="predicted"/>
<evidence type="ECO:0000256" key="2">
    <source>
        <dbReference type="ARBA" id="ARBA00023004"/>
    </source>
</evidence>
<name>A0A0F4JEX5_9ACTN</name>
<protein>
    <recommendedName>
        <fullName evidence="4">4Fe-4S Mo/W bis-MGD-type domain-containing protein</fullName>
    </recommendedName>
</protein>
<keyword evidence="6" id="KW-1185">Reference proteome</keyword>
<feature type="domain" description="4Fe-4S Mo/W bis-MGD-type" evidence="4">
    <location>
        <begin position="7"/>
        <end position="63"/>
    </location>
</feature>
<keyword evidence="3" id="KW-0411">Iron-sulfur</keyword>
<dbReference type="SUPFAM" id="SSF53706">
    <property type="entry name" value="Formate dehydrogenase/DMSO reductase, domains 1-3"/>
    <property type="match status" value="1"/>
</dbReference>